<evidence type="ECO:0000256" key="1">
    <source>
        <dbReference type="SAM" id="MobiDB-lite"/>
    </source>
</evidence>
<protein>
    <submittedName>
        <fullName evidence="2">Uncharacterized protein</fullName>
    </submittedName>
</protein>
<proteinExistence type="predicted"/>
<sequence length="64" mass="6681">MRCHVAKSSDVLLDLKKSALNEVLLVNFGSGSEFSSPDTDILSGSSSSDDSESEDSDSTMHGSA</sequence>
<reference evidence="2" key="2">
    <citation type="journal article" date="2015" name="Data Brief">
        <title>Shoot transcriptome of the giant reed, Arundo donax.</title>
        <authorList>
            <person name="Barrero R.A."/>
            <person name="Guerrero F.D."/>
            <person name="Moolhuijzen P."/>
            <person name="Goolsby J.A."/>
            <person name="Tidwell J."/>
            <person name="Bellgard S.E."/>
            <person name="Bellgard M.I."/>
        </authorList>
    </citation>
    <scope>NUCLEOTIDE SEQUENCE</scope>
    <source>
        <tissue evidence="2">Shoot tissue taken approximately 20 cm above the soil surface</tissue>
    </source>
</reference>
<organism evidence="2">
    <name type="scientific">Arundo donax</name>
    <name type="common">Giant reed</name>
    <name type="synonym">Donax arundinaceus</name>
    <dbReference type="NCBI Taxonomy" id="35708"/>
    <lineage>
        <taxon>Eukaryota</taxon>
        <taxon>Viridiplantae</taxon>
        <taxon>Streptophyta</taxon>
        <taxon>Embryophyta</taxon>
        <taxon>Tracheophyta</taxon>
        <taxon>Spermatophyta</taxon>
        <taxon>Magnoliopsida</taxon>
        <taxon>Liliopsida</taxon>
        <taxon>Poales</taxon>
        <taxon>Poaceae</taxon>
        <taxon>PACMAD clade</taxon>
        <taxon>Arundinoideae</taxon>
        <taxon>Arundineae</taxon>
        <taxon>Arundo</taxon>
    </lineage>
</organism>
<evidence type="ECO:0000313" key="2">
    <source>
        <dbReference type="EMBL" id="JAD77242.1"/>
    </source>
</evidence>
<reference evidence="2" key="1">
    <citation type="submission" date="2014-09" db="EMBL/GenBank/DDBJ databases">
        <authorList>
            <person name="Magalhaes I.L.F."/>
            <person name="Oliveira U."/>
            <person name="Santos F.R."/>
            <person name="Vidigal T.H.D.A."/>
            <person name="Brescovit A.D."/>
            <person name="Santos A.J."/>
        </authorList>
    </citation>
    <scope>NUCLEOTIDE SEQUENCE</scope>
    <source>
        <tissue evidence="2">Shoot tissue taken approximately 20 cm above the soil surface</tissue>
    </source>
</reference>
<accession>A0A0A9IMY3</accession>
<dbReference type="EMBL" id="GBRH01220653">
    <property type="protein sequence ID" value="JAD77242.1"/>
    <property type="molecule type" value="Transcribed_RNA"/>
</dbReference>
<dbReference type="AlphaFoldDB" id="A0A0A9IMY3"/>
<name>A0A0A9IMY3_ARUDO</name>
<feature type="region of interest" description="Disordered" evidence="1">
    <location>
        <begin position="29"/>
        <end position="64"/>
    </location>
</feature>
<feature type="compositionally biased region" description="Low complexity" evidence="1">
    <location>
        <begin position="35"/>
        <end position="48"/>
    </location>
</feature>